<dbReference type="Gene3D" id="2.60.120.260">
    <property type="entry name" value="Galactose-binding domain-like"/>
    <property type="match status" value="1"/>
</dbReference>
<dbReference type="AlphaFoldDB" id="A0A0D6MMG3"/>
<dbReference type="Pfam" id="PF08530">
    <property type="entry name" value="PepX_C"/>
    <property type="match status" value="1"/>
</dbReference>
<gene>
    <name evidence="4" type="ORF">Tasa_025_046</name>
</gene>
<dbReference type="RefSeq" id="WP_048849161.1">
    <property type="nucleotide sequence ID" value="NZ_BALE01000025.1"/>
</dbReference>
<dbReference type="InterPro" id="IPR013736">
    <property type="entry name" value="Xaa-Pro_dipept_C"/>
</dbReference>
<dbReference type="Gene3D" id="1.10.3020.10">
    <property type="entry name" value="alpha-amino acid ester hydrolase ( Helical cap domain)"/>
    <property type="match status" value="1"/>
</dbReference>
<evidence type="ECO:0000256" key="2">
    <source>
        <dbReference type="SAM" id="SignalP"/>
    </source>
</evidence>
<feature type="signal peptide" evidence="2">
    <location>
        <begin position="1"/>
        <end position="20"/>
    </location>
</feature>
<dbReference type="STRING" id="1231623.Tasa_025_046"/>
<dbReference type="GO" id="GO:0008239">
    <property type="term" value="F:dipeptidyl-peptidase activity"/>
    <property type="evidence" value="ECO:0007669"/>
    <property type="project" value="InterPro"/>
</dbReference>
<reference evidence="4 5" key="1">
    <citation type="submission" date="2012-10" db="EMBL/GenBank/DDBJ databases">
        <title>Genome sequencing of Tanticharoenia sakaeratensis NBRC 103193.</title>
        <authorList>
            <person name="Azuma Y."/>
            <person name="Hadano H."/>
            <person name="Hirakawa H."/>
            <person name="Matsushita K."/>
        </authorList>
    </citation>
    <scope>NUCLEOTIDE SEQUENCE [LARGE SCALE GENOMIC DNA]</scope>
    <source>
        <strain evidence="4 5">NBRC 103193</strain>
    </source>
</reference>
<dbReference type="PANTHER" id="PTHR43056">
    <property type="entry name" value="PEPTIDASE S9 PROLYL OLIGOPEPTIDASE"/>
    <property type="match status" value="1"/>
</dbReference>
<name>A0A0D6MMG3_9PROT</name>
<keyword evidence="1" id="KW-0378">Hydrolase</keyword>
<feature type="domain" description="Xaa-Pro dipeptidyl-peptidase C-terminal" evidence="3">
    <location>
        <begin position="367"/>
        <end position="626"/>
    </location>
</feature>
<dbReference type="SMART" id="SM00939">
    <property type="entry name" value="PepX_C"/>
    <property type="match status" value="1"/>
</dbReference>
<keyword evidence="5" id="KW-1185">Reference proteome</keyword>
<dbReference type="InterPro" id="IPR029058">
    <property type="entry name" value="AB_hydrolase_fold"/>
</dbReference>
<dbReference type="InterPro" id="IPR008979">
    <property type="entry name" value="Galactose-bd-like_sf"/>
</dbReference>
<proteinExistence type="predicted"/>
<comment type="caution">
    <text evidence="4">The sequence shown here is derived from an EMBL/GenBank/DDBJ whole genome shotgun (WGS) entry which is preliminary data.</text>
</comment>
<evidence type="ECO:0000313" key="5">
    <source>
        <dbReference type="Proteomes" id="UP000032679"/>
    </source>
</evidence>
<dbReference type="SUPFAM" id="SSF53474">
    <property type="entry name" value="alpha/beta-Hydrolases"/>
    <property type="match status" value="1"/>
</dbReference>
<dbReference type="PANTHER" id="PTHR43056:SF10">
    <property type="entry name" value="COCE_NOND FAMILY, PUTATIVE (AFU_ORTHOLOGUE AFUA_7G00600)-RELATED"/>
    <property type="match status" value="1"/>
</dbReference>
<evidence type="ECO:0000259" key="3">
    <source>
        <dbReference type="SMART" id="SM00939"/>
    </source>
</evidence>
<dbReference type="InterPro" id="IPR050585">
    <property type="entry name" value="Xaa-Pro_dipeptidyl-ppase/CocE"/>
</dbReference>
<sequence>MIRRTLLALSTILAPLAAHAAPSIAPDTPDTFHDADSTFDYTRTSVMIPMRDGVHLHAVVLAAKSLPAGRTTAPIMLERTPYDAESMVGHGNADGAMLVRGYESTLLRAGYILAFEDVRGKDGSEGDYVNERPLHGPDNPTPIDHATDAWDTIEWLTHNVPRNNGRVGMIGTSYDGMLVAMALTHPHPALKVAIPANPVINTWMNDDDFHGGAFRMIGYDYYYEQDAARGDSGDLWRNDYDDYTTFLHAGSASGFVAQHGLEQLGFVRKLHDHPAYDGFWQAQALETILPKTPITVPTLWIAGQWDQEDMYGAVAAFEALRPHDTHGLEHLVLGPWHHGGWASSGASLGPIQFDSSTGLWFRQSVLLPFLNAALVPGSPPANLPPVLAFQTGTNTWQHLGNWPAAKPSRALYLQPDGGLSFAAPATGPASDAYVSDPQKPIPYRLRPIRPTYAKGSTWHDWLVDDQRPFSDRTDVLTYETAPLDHAVTIAGAPVADIIAATTGTDGDFVVKLIDVYPDEDPDAPELSGYQLPIAMDILRGRYRHGFDHAEPIPANQPQTYRFALPNVDHAFLPGHRIMVQIQSSWFPLYDRNPQTFVPNIFDAKPKDFRKVTIKVFHAPGQASAVMLPVVP</sequence>
<evidence type="ECO:0000256" key="1">
    <source>
        <dbReference type="ARBA" id="ARBA00022801"/>
    </source>
</evidence>
<evidence type="ECO:0000313" key="4">
    <source>
        <dbReference type="EMBL" id="GAN54615.1"/>
    </source>
</evidence>
<dbReference type="EMBL" id="BALE01000025">
    <property type="protein sequence ID" value="GAN54615.1"/>
    <property type="molecule type" value="Genomic_DNA"/>
</dbReference>
<organism evidence="4 5">
    <name type="scientific">Tanticharoenia sakaeratensis NBRC 103193</name>
    <dbReference type="NCBI Taxonomy" id="1231623"/>
    <lineage>
        <taxon>Bacteria</taxon>
        <taxon>Pseudomonadati</taxon>
        <taxon>Pseudomonadota</taxon>
        <taxon>Alphaproteobacteria</taxon>
        <taxon>Acetobacterales</taxon>
        <taxon>Acetobacteraceae</taxon>
        <taxon>Tanticharoenia</taxon>
    </lineage>
</organism>
<dbReference type="Proteomes" id="UP000032679">
    <property type="component" value="Unassembled WGS sequence"/>
</dbReference>
<dbReference type="Gene3D" id="3.40.50.1820">
    <property type="entry name" value="alpha/beta hydrolase"/>
    <property type="match status" value="1"/>
</dbReference>
<dbReference type="Pfam" id="PF02129">
    <property type="entry name" value="Peptidase_S15"/>
    <property type="match status" value="1"/>
</dbReference>
<dbReference type="NCBIfam" id="TIGR00976">
    <property type="entry name" value="CocE_NonD"/>
    <property type="match status" value="1"/>
</dbReference>
<dbReference type="SUPFAM" id="SSF49785">
    <property type="entry name" value="Galactose-binding domain-like"/>
    <property type="match status" value="1"/>
</dbReference>
<feature type="chain" id="PRO_5002307997" evidence="2">
    <location>
        <begin position="21"/>
        <end position="631"/>
    </location>
</feature>
<dbReference type="InterPro" id="IPR000383">
    <property type="entry name" value="Xaa-Pro-like_dom"/>
</dbReference>
<accession>A0A0D6MMG3</accession>
<protein>
    <submittedName>
        <fullName evidence="4">X-Pro dipeptidyl-peptidase domain-containing protein</fullName>
    </submittedName>
</protein>
<dbReference type="InterPro" id="IPR005674">
    <property type="entry name" value="CocE/Ser_esterase"/>
</dbReference>
<keyword evidence="2" id="KW-0732">Signal</keyword>